<dbReference type="PANTHER" id="PTHR43400:SF10">
    <property type="entry name" value="3-OXOSTEROID 1-DEHYDROGENASE"/>
    <property type="match status" value="1"/>
</dbReference>
<dbReference type="Proteomes" id="UP000663499">
    <property type="component" value="Chromosome"/>
</dbReference>
<dbReference type="InterPro" id="IPR036188">
    <property type="entry name" value="FAD/NAD-bd_sf"/>
</dbReference>
<gene>
    <name evidence="6" type="ORF">J0B03_05040</name>
</gene>
<evidence type="ECO:0000256" key="4">
    <source>
        <dbReference type="ARBA" id="ARBA00023002"/>
    </source>
</evidence>
<reference evidence="6" key="1">
    <citation type="submission" date="2021-03" db="EMBL/GenBank/DDBJ databases">
        <title>Alkalibacter marinus sp. nov., isolated from tidal flat sediment.</title>
        <authorList>
            <person name="Namirimu T."/>
            <person name="Yang J.-A."/>
            <person name="Yang S.-H."/>
            <person name="Kim Y.-J."/>
            <person name="Kwon K.K."/>
        </authorList>
    </citation>
    <scope>NUCLEOTIDE SEQUENCE</scope>
    <source>
        <strain evidence="6">ES005</strain>
    </source>
</reference>
<dbReference type="InterPro" id="IPR027477">
    <property type="entry name" value="Succ_DH/fumarate_Rdtase_cat_sf"/>
</dbReference>
<accession>A0A974XGG6</accession>
<evidence type="ECO:0000313" key="7">
    <source>
        <dbReference type="Proteomes" id="UP000663499"/>
    </source>
</evidence>
<dbReference type="SUPFAM" id="SSF51905">
    <property type="entry name" value="FAD/NAD(P)-binding domain"/>
    <property type="match status" value="1"/>
</dbReference>
<proteinExistence type="predicted"/>
<protein>
    <submittedName>
        <fullName evidence="6">FAD-binding protein</fullName>
    </submittedName>
</protein>
<keyword evidence="4" id="KW-0560">Oxidoreductase</keyword>
<dbReference type="RefSeq" id="WP_207300767.1">
    <property type="nucleotide sequence ID" value="NZ_CP071444.1"/>
</dbReference>
<dbReference type="InterPro" id="IPR003953">
    <property type="entry name" value="FAD-dep_OxRdtase_2_FAD-bd"/>
</dbReference>
<dbReference type="Gene3D" id="3.50.50.60">
    <property type="entry name" value="FAD/NAD(P)-binding domain"/>
    <property type="match status" value="1"/>
</dbReference>
<keyword evidence="2" id="KW-0285">Flavoprotein</keyword>
<dbReference type="Gene3D" id="3.90.700.10">
    <property type="entry name" value="Succinate dehydrogenase/fumarate reductase flavoprotein, catalytic domain"/>
    <property type="match status" value="1"/>
</dbReference>
<keyword evidence="3" id="KW-0274">FAD</keyword>
<dbReference type="SUPFAM" id="SSF56425">
    <property type="entry name" value="Succinate dehydrogenase/fumarate reductase flavoprotein, catalytic domain"/>
    <property type="match status" value="1"/>
</dbReference>
<evidence type="ECO:0000313" key="6">
    <source>
        <dbReference type="EMBL" id="QSX09432.1"/>
    </source>
</evidence>
<evidence type="ECO:0000256" key="2">
    <source>
        <dbReference type="ARBA" id="ARBA00022630"/>
    </source>
</evidence>
<organism evidence="6 7">
    <name type="scientific">Alkalibacter rhizosphaerae</name>
    <dbReference type="NCBI Taxonomy" id="2815577"/>
    <lineage>
        <taxon>Bacteria</taxon>
        <taxon>Bacillati</taxon>
        <taxon>Bacillota</taxon>
        <taxon>Clostridia</taxon>
        <taxon>Eubacteriales</taxon>
        <taxon>Eubacteriaceae</taxon>
        <taxon>Alkalibacter</taxon>
    </lineage>
</organism>
<evidence type="ECO:0000256" key="1">
    <source>
        <dbReference type="ARBA" id="ARBA00001974"/>
    </source>
</evidence>
<evidence type="ECO:0000259" key="5">
    <source>
        <dbReference type="Pfam" id="PF00890"/>
    </source>
</evidence>
<dbReference type="EMBL" id="CP071444">
    <property type="protein sequence ID" value="QSX09432.1"/>
    <property type="molecule type" value="Genomic_DNA"/>
</dbReference>
<dbReference type="PANTHER" id="PTHR43400">
    <property type="entry name" value="FUMARATE REDUCTASE"/>
    <property type="match status" value="1"/>
</dbReference>
<sequence length="520" mass="58203">MMDFIETAKSNAKEEKKKYSWETIPAPIPEEEIVETLEADVAIVGGGIAGLGTGARCTEQGLSVIVVEKYKGLVARGAHIASLDSRVMREHGITIDKEQFARDWMRICGSRVNEDLLWLYINKSEEAFEWLLDLAEGEVIPLLFGGNYKGPDFTEYAGTHFIVRTENSRYKYNGAMLMCEILQDKILAGGNQIVRNTRVEQLEKEGDRVVAFIAKGEDGKYRRYRGNKAVVLATGDIGGNPEMLEAFSPLGLKPKRNGYYPPGLNTGDGHKMAYWAGAAFEDPAWALSLHLIAYSLYAFFFLHVNRQGKRFMNEDTWVQAKAIRCLMQPEGDWAYSIFDAKWFDEVGERVNIAGGQFSEPLGAIYGQEWSKDNGIDQAIERYVKKGTCFKADTLEELAEQMEVPVENLKATVARYNELYQQGKDLDYGKRPELLTSIDKPPYYALKWGPALLNVHGGVIIDPKMRVMDKNDRPIPGLLAVGNVSGGLYGVDYPLLLNGNSHGRALVWAREATDTILEENK</sequence>
<keyword evidence="7" id="KW-1185">Reference proteome</keyword>
<dbReference type="AlphaFoldDB" id="A0A974XGG6"/>
<evidence type="ECO:0000256" key="3">
    <source>
        <dbReference type="ARBA" id="ARBA00022827"/>
    </source>
</evidence>
<dbReference type="InterPro" id="IPR050315">
    <property type="entry name" value="FAD-oxidoreductase_2"/>
</dbReference>
<dbReference type="KEGG" id="alka:J0B03_05040"/>
<dbReference type="Pfam" id="PF00890">
    <property type="entry name" value="FAD_binding_2"/>
    <property type="match status" value="1"/>
</dbReference>
<comment type="cofactor">
    <cofactor evidence="1">
        <name>FAD</name>
        <dbReference type="ChEBI" id="CHEBI:57692"/>
    </cofactor>
</comment>
<name>A0A974XGG6_9FIRM</name>
<dbReference type="GO" id="GO:0033765">
    <property type="term" value="F:steroid dehydrogenase activity, acting on the CH-CH group of donors"/>
    <property type="evidence" value="ECO:0007669"/>
    <property type="project" value="UniProtKB-ARBA"/>
</dbReference>
<dbReference type="GO" id="GO:0008202">
    <property type="term" value="P:steroid metabolic process"/>
    <property type="evidence" value="ECO:0007669"/>
    <property type="project" value="UniProtKB-ARBA"/>
</dbReference>
<feature type="domain" description="FAD-dependent oxidoreductase 2 FAD-binding" evidence="5">
    <location>
        <begin position="40"/>
        <end position="490"/>
    </location>
</feature>